<comment type="caution">
    <text evidence="2">The sequence shown here is derived from an EMBL/GenBank/DDBJ whole genome shotgun (WGS) entry which is preliminary data.</text>
</comment>
<feature type="region of interest" description="Disordered" evidence="1">
    <location>
        <begin position="278"/>
        <end position="303"/>
    </location>
</feature>
<evidence type="ECO:0000313" key="3">
    <source>
        <dbReference type="Proteomes" id="UP001603857"/>
    </source>
</evidence>
<sequence length="525" mass="58190">MIGRNCFGVAGGLDLNVQDQYINHIMNEIGATVMLKGRGSGNNECLNGEDGQYNLYRVWCFEADPVSVGVPYDKCNFEEKSSVQFSLSSPNLEWAKEADVHWGFLIEAMFQMTCLYREASPGLANRVDDEYSLVVLLKLGFADEGKGLTSWGEVYMEKFGRGSMEHTLVVDLCSKDKCSVVLKRSLAPLSERTWIDLACAVLTDLFSFFVIPHPCFFADGSELFRCDAPIGRRVLCLLNSLLVGARMVTFGLGGSSILLMILIDEGITAGQASKAFTTTSRTSSTPYGSTHAPRSRHVSPPEIRPNNDGTRKIWCSLVLECPNTGLNLYSTVFEKTETQERALKEIPKKFKKCSHHIRSSIQFVIHFEISIYTIQVFSNLIILYFRFVKFVDFTLRERVNVKNTKLHSGIQLQQLAELGLDVGQGPNQVVKQSLGMDNGEKIEGENAESRKEEGDPRLWHSAPVWVLSAKATRNGALSVGVPRSLALNTSVPGSLALSAKWGVITTSLWKSNNSRISELICKTVS</sequence>
<gene>
    <name evidence="2" type="ORF">Fmac_015109</name>
</gene>
<accession>A0ABD1MDL9</accession>
<reference evidence="2 3" key="1">
    <citation type="submission" date="2024-08" db="EMBL/GenBank/DDBJ databases">
        <title>Insights into the chromosomal genome structure of Flemingia macrophylla.</title>
        <authorList>
            <person name="Ding Y."/>
            <person name="Zhao Y."/>
            <person name="Bi W."/>
            <person name="Wu M."/>
            <person name="Zhao G."/>
            <person name="Gong Y."/>
            <person name="Li W."/>
            <person name="Zhang P."/>
        </authorList>
    </citation>
    <scope>NUCLEOTIDE SEQUENCE [LARGE SCALE GENOMIC DNA]</scope>
    <source>
        <strain evidence="2">DYQJB</strain>
        <tissue evidence="2">Leaf</tissue>
    </source>
</reference>
<keyword evidence="3" id="KW-1185">Reference proteome</keyword>
<organism evidence="2 3">
    <name type="scientific">Flemingia macrophylla</name>
    <dbReference type="NCBI Taxonomy" id="520843"/>
    <lineage>
        <taxon>Eukaryota</taxon>
        <taxon>Viridiplantae</taxon>
        <taxon>Streptophyta</taxon>
        <taxon>Embryophyta</taxon>
        <taxon>Tracheophyta</taxon>
        <taxon>Spermatophyta</taxon>
        <taxon>Magnoliopsida</taxon>
        <taxon>eudicotyledons</taxon>
        <taxon>Gunneridae</taxon>
        <taxon>Pentapetalae</taxon>
        <taxon>rosids</taxon>
        <taxon>fabids</taxon>
        <taxon>Fabales</taxon>
        <taxon>Fabaceae</taxon>
        <taxon>Papilionoideae</taxon>
        <taxon>50 kb inversion clade</taxon>
        <taxon>NPAAA clade</taxon>
        <taxon>indigoferoid/millettioid clade</taxon>
        <taxon>Phaseoleae</taxon>
        <taxon>Flemingia</taxon>
    </lineage>
</organism>
<dbReference type="EMBL" id="JBGMDY010000005">
    <property type="protein sequence ID" value="KAL2333896.1"/>
    <property type="molecule type" value="Genomic_DNA"/>
</dbReference>
<evidence type="ECO:0000256" key="1">
    <source>
        <dbReference type="SAM" id="MobiDB-lite"/>
    </source>
</evidence>
<evidence type="ECO:0000313" key="2">
    <source>
        <dbReference type="EMBL" id="KAL2333896.1"/>
    </source>
</evidence>
<name>A0ABD1MDL9_9FABA</name>
<proteinExistence type="predicted"/>
<feature type="compositionally biased region" description="Polar residues" evidence="1">
    <location>
        <begin position="278"/>
        <end position="288"/>
    </location>
</feature>
<dbReference type="AlphaFoldDB" id="A0ABD1MDL9"/>
<dbReference type="Proteomes" id="UP001603857">
    <property type="component" value="Unassembled WGS sequence"/>
</dbReference>
<protein>
    <submittedName>
        <fullName evidence="2">Uncharacterized protein</fullName>
    </submittedName>
</protein>